<organism evidence="1 2">
    <name type="scientific">Limosa lapponica baueri</name>
    <dbReference type="NCBI Taxonomy" id="1758121"/>
    <lineage>
        <taxon>Eukaryota</taxon>
        <taxon>Metazoa</taxon>
        <taxon>Chordata</taxon>
        <taxon>Craniata</taxon>
        <taxon>Vertebrata</taxon>
        <taxon>Euteleostomi</taxon>
        <taxon>Archelosauria</taxon>
        <taxon>Archosauria</taxon>
        <taxon>Dinosauria</taxon>
        <taxon>Saurischia</taxon>
        <taxon>Theropoda</taxon>
        <taxon>Coelurosauria</taxon>
        <taxon>Aves</taxon>
        <taxon>Neognathae</taxon>
        <taxon>Neoaves</taxon>
        <taxon>Charadriiformes</taxon>
        <taxon>Scolopacidae</taxon>
        <taxon>Limosa</taxon>
    </lineage>
</organism>
<name>A0A2I0ULM8_LIMLA</name>
<keyword evidence="1" id="KW-0808">Transferase</keyword>
<dbReference type="AlphaFoldDB" id="A0A2I0ULM8"/>
<reference evidence="2" key="1">
    <citation type="submission" date="2017-11" db="EMBL/GenBank/DDBJ databases">
        <authorList>
            <person name="Lima N.C."/>
            <person name="Parody-Merino A.M."/>
            <person name="Battley P.F."/>
            <person name="Fidler A.E."/>
            <person name="Prosdocimi F."/>
        </authorList>
    </citation>
    <scope>NUCLEOTIDE SEQUENCE [LARGE SCALE GENOMIC DNA]</scope>
</reference>
<accession>A0A2I0ULM8</accession>
<dbReference type="PANTHER" id="PTHR33332">
    <property type="entry name" value="REVERSE TRANSCRIPTASE DOMAIN-CONTAINING PROTEIN"/>
    <property type="match status" value="1"/>
</dbReference>
<evidence type="ECO:0000313" key="1">
    <source>
        <dbReference type="EMBL" id="PKU46956.1"/>
    </source>
</evidence>
<gene>
    <name evidence="1" type="ORF">llap_2734</name>
</gene>
<dbReference type="OrthoDB" id="419189at2759"/>
<keyword evidence="1" id="KW-0695">RNA-directed DNA polymerase</keyword>
<protein>
    <submittedName>
        <fullName evidence="1">Rna-directed dna polymerase from mobile element jockey-like</fullName>
    </submittedName>
</protein>
<evidence type="ECO:0000313" key="2">
    <source>
        <dbReference type="Proteomes" id="UP000233556"/>
    </source>
</evidence>
<sequence>MGGKQAKSCLGSWVGDLLHLCKGQAALQLSGCQPSSYAFMCQAKYLFISTIIHATTENEQLQEKTEEKKYKGFAHLTLFPYKTLIDKLMMYELGKWTVGWTENCLNDRVQRLVINGTRSSWGQVTRGIPKGSMLGPILCDIFATDLDDGAECTLSKFEGDTGLGGVADTPDGCAAIQRHFEGMEIRIS</sequence>
<keyword evidence="1" id="KW-0548">Nucleotidyltransferase</keyword>
<dbReference type="EMBL" id="KZ505693">
    <property type="protein sequence ID" value="PKU46956.1"/>
    <property type="molecule type" value="Genomic_DNA"/>
</dbReference>
<keyword evidence="2" id="KW-1185">Reference proteome</keyword>
<reference evidence="2" key="2">
    <citation type="submission" date="2017-12" db="EMBL/GenBank/DDBJ databases">
        <title>Genome sequence of the Bar-tailed Godwit (Limosa lapponica baueri).</title>
        <authorList>
            <person name="Lima N.C.B."/>
            <person name="Parody-Merino A.M."/>
            <person name="Battley P.F."/>
            <person name="Fidler A.E."/>
            <person name="Prosdocimi F."/>
        </authorList>
    </citation>
    <scope>NUCLEOTIDE SEQUENCE [LARGE SCALE GENOMIC DNA]</scope>
</reference>
<dbReference type="Proteomes" id="UP000233556">
    <property type="component" value="Unassembled WGS sequence"/>
</dbReference>
<dbReference type="GO" id="GO:0003964">
    <property type="term" value="F:RNA-directed DNA polymerase activity"/>
    <property type="evidence" value="ECO:0007669"/>
    <property type="project" value="UniProtKB-KW"/>
</dbReference>
<proteinExistence type="predicted"/>